<evidence type="ECO:0008006" key="3">
    <source>
        <dbReference type="Google" id="ProtNLM"/>
    </source>
</evidence>
<name>A0A7V0XEL4_UNCW3</name>
<reference evidence="2" key="1">
    <citation type="journal article" date="2020" name="mSystems">
        <title>Genome- and Community-Level Interaction Insights into Carbon Utilization and Element Cycling Functions of Hydrothermarchaeota in Hydrothermal Sediment.</title>
        <authorList>
            <person name="Zhou Z."/>
            <person name="Liu Y."/>
            <person name="Xu W."/>
            <person name="Pan J."/>
            <person name="Luo Z.H."/>
            <person name="Li M."/>
        </authorList>
    </citation>
    <scope>NUCLEOTIDE SEQUENCE [LARGE SCALE GENOMIC DNA]</scope>
    <source>
        <strain evidence="2">SpSt-1182</strain>
    </source>
</reference>
<feature type="compositionally biased region" description="Basic and acidic residues" evidence="1">
    <location>
        <begin position="31"/>
        <end position="42"/>
    </location>
</feature>
<feature type="compositionally biased region" description="Polar residues" evidence="1">
    <location>
        <begin position="1"/>
        <end position="26"/>
    </location>
</feature>
<sequence length="72" mass="7837">MSDETLQSADDQQSSEAAPEAQSNEAPASPDEPRTDGEEKESFASLYEKSFPKLRPGEIVTGRIIKKLPNSV</sequence>
<accession>A0A7V0XEL4</accession>
<organism evidence="2">
    <name type="scientific">candidate division WOR-3 bacterium</name>
    <dbReference type="NCBI Taxonomy" id="2052148"/>
    <lineage>
        <taxon>Bacteria</taxon>
        <taxon>Bacteria division WOR-3</taxon>
    </lineage>
</organism>
<dbReference type="Proteomes" id="UP000885672">
    <property type="component" value="Unassembled WGS sequence"/>
</dbReference>
<dbReference type="AlphaFoldDB" id="A0A7V0XEL4"/>
<feature type="non-terminal residue" evidence="2">
    <location>
        <position position="72"/>
    </location>
</feature>
<proteinExistence type="predicted"/>
<feature type="region of interest" description="Disordered" evidence="1">
    <location>
        <begin position="1"/>
        <end position="52"/>
    </location>
</feature>
<dbReference type="EMBL" id="DSBX01000110">
    <property type="protein sequence ID" value="HDQ99202.1"/>
    <property type="molecule type" value="Genomic_DNA"/>
</dbReference>
<comment type="caution">
    <text evidence="2">The sequence shown here is derived from an EMBL/GenBank/DDBJ whole genome shotgun (WGS) entry which is preliminary data.</text>
</comment>
<evidence type="ECO:0000256" key="1">
    <source>
        <dbReference type="SAM" id="MobiDB-lite"/>
    </source>
</evidence>
<gene>
    <name evidence="2" type="ORF">ENN51_02805</name>
</gene>
<protein>
    <recommendedName>
        <fullName evidence="3">30S ribosomal protein S1</fullName>
    </recommendedName>
</protein>
<evidence type="ECO:0000313" key="2">
    <source>
        <dbReference type="EMBL" id="HDQ99202.1"/>
    </source>
</evidence>